<dbReference type="GO" id="GO:0016758">
    <property type="term" value="F:hexosyltransferase activity"/>
    <property type="evidence" value="ECO:0007669"/>
    <property type="project" value="TreeGrafter"/>
</dbReference>
<sequence length="352" mass="37678">MSGADWFDTRAGGLNRYFTDLWLALRARPRVSVKAVAFGAPDAAGGHSWPGQDAPFPARVLSSALTHRVPRGTVLDRHFAPYGPLPAPAVRRPRGPVVTHFHGPWAGESAAAGERAAAVALKRRIELVRYRGSDAYVVLSRYFARLLATDYRIPADRIRVIPPGVDLDRFAVPQEPAGPPTVLCVRRLERRMGIDTLLTAWPAVTAALPEARLVVVGTGTEEAALRAQATGLSGVTFTGRVTDDEVAELYRRATVSVVPTRSLEGFGLVCLESLASGRAPVVTDAGGLADSVIGLDPSLVVPREHPEALAERLVAALCGRRPDARACRAHAETFTWAASAAAHEALYRELIG</sequence>
<dbReference type="EMBL" id="NMVO01000018">
    <property type="protein sequence ID" value="OYO08864.1"/>
    <property type="molecule type" value="Genomic_DNA"/>
</dbReference>
<evidence type="ECO:0000256" key="1">
    <source>
        <dbReference type="ARBA" id="ARBA00022676"/>
    </source>
</evidence>
<organism evidence="4 5">
    <name type="scientific">Enemella evansiae</name>
    <dbReference type="NCBI Taxonomy" id="2016499"/>
    <lineage>
        <taxon>Bacteria</taxon>
        <taxon>Bacillati</taxon>
        <taxon>Actinomycetota</taxon>
        <taxon>Actinomycetes</taxon>
        <taxon>Propionibacteriales</taxon>
        <taxon>Propionibacteriaceae</taxon>
        <taxon>Enemella</taxon>
    </lineage>
</organism>
<proteinExistence type="predicted"/>
<evidence type="ECO:0000256" key="2">
    <source>
        <dbReference type="ARBA" id="ARBA00022679"/>
    </source>
</evidence>
<dbReference type="OrthoDB" id="5136778at2"/>
<evidence type="ECO:0000313" key="4">
    <source>
        <dbReference type="EMBL" id="OYO08864.1"/>
    </source>
</evidence>
<name>A0A255G7N3_9ACTN</name>
<keyword evidence="5" id="KW-1185">Reference proteome</keyword>
<dbReference type="Proteomes" id="UP000215896">
    <property type="component" value="Unassembled WGS sequence"/>
</dbReference>
<evidence type="ECO:0000313" key="5">
    <source>
        <dbReference type="Proteomes" id="UP000215896"/>
    </source>
</evidence>
<protein>
    <submittedName>
        <fullName evidence="4">Glycosyl transferase family 1</fullName>
    </submittedName>
</protein>
<reference evidence="4 5" key="1">
    <citation type="submission" date="2017-07" db="EMBL/GenBank/DDBJ databases">
        <title>Draft whole genome sequences of clinical Proprionibacteriaceae strains.</title>
        <authorList>
            <person name="Bernier A.-M."/>
            <person name="Bernard K."/>
            <person name="Domingo M.-C."/>
        </authorList>
    </citation>
    <scope>NUCLEOTIDE SEQUENCE [LARGE SCALE GENOMIC DNA]</scope>
    <source>
        <strain evidence="4 5">NML 030167</strain>
    </source>
</reference>
<dbReference type="PANTHER" id="PTHR45947">
    <property type="entry name" value="SULFOQUINOVOSYL TRANSFERASE SQD2"/>
    <property type="match status" value="1"/>
</dbReference>
<evidence type="ECO:0000259" key="3">
    <source>
        <dbReference type="Pfam" id="PF13439"/>
    </source>
</evidence>
<dbReference type="Pfam" id="PF13692">
    <property type="entry name" value="Glyco_trans_1_4"/>
    <property type="match status" value="1"/>
</dbReference>
<gene>
    <name evidence="4" type="ORF">CGZ94_19445</name>
</gene>
<dbReference type="InterPro" id="IPR028098">
    <property type="entry name" value="Glyco_trans_4-like_N"/>
</dbReference>
<dbReference type="GO" id="GO:1901137">
    <property type="term" value="P:carbohydrate derivative biosynthetic process"/>
    <property type="evidence" value="ECO:0007669"/>
    <property type="project" value="UniProtKB-ARBA"/>
</dbReference>
<dbReference type="Pfam" id="PF13439">
    <property type="entry name" value="Glyco_transf_4"/>
    <property type="match status" value="1"/>
</dbReference>
<comment type="caution">
    <text evidence="4">The sequence shown here is derived from an EMBL/GenBank/DDBJ whole genome shotgun (WGS) entry which is preliminary data.</text>
</comment>
<keyword evidence="2 4" id="KW-0808">Transferase</keyword>
<dbReference type="SUPFAM" id="SSF53756">
    <property type="entry name" value="UDP-Glycosyltransferase/glycogen phosphorylase"/>
    <property type="match status" value="1"/>
</dbReference>
<dbReference type="CDD" id="cd03801">
    <property type="entry name" value="GT4_PimA-like"/>
    <property type="match status" value="1"/>
</dbReference>
<keyword evidence="1" id="KW-0328">Glycosyltransferase</keyword>
<dbReference type="Gene3D" id="3.40.50.2000">
    <property type="entry name" value="Glycogen Phosphorylase B"/>
    <property type="match status" value="2"/>
</dbReference>
<dbReference type="InterPro" id="IPR050194">
    <property type="entry name" value="Glycosyltransferase_grp1"/>
</dbReference>
<dbReference type="PANTHER" id="PTHR45947:SF3">
    <property type="entry name" value="SULFOQUINOVOSYL TRANSFERASE SQD2"/>
    <property type="match status" value="1"/>
</dbReference>
<dbReference type="AlphaFoldDB" id="A0A255G7N3"/>
<accession>A0A255G7N3</accession>
<feature type="domain" description="Glycosyltransferase subfamily 4-like N-terminal" evidence="3">
    <location>
        <begin position="12"/>
        <end position="169"/>
    </location>
</feature>